<evidence type="ECO:0000313" key="2">
    <source>
        <dbReference type="EMBL" id="OVE85499.1"/>
    </source>
</evidence>
<comment type="caution">
    <text evidence="2">The sequence shown here is derived from an EMBL/GenBank/DDBJ whole genome shotgun (WGS) entry which is preliminary data.</text>
</comment>
<dbReference type="PANTHER" id="PTHR12110">
    <property type="entry name" value="HYDROXYPYRUVATE ISOMERASE"/>
    <property type="match status" value="1"/>
</dbReference>
<reference evidence="2 3" key="1">
    <citation type="submission" date="2017-02" db="EMBL/GenBank/DDBJ databases">
        <title>Natronthermophilus aegyptiacus gen. nov.,sp. nov., an aerobic, extremely halophilic alkalithermophilic archaeon isolated from the athalassohaline Wadi An Natrun, Egypt.</title>
        <authorList>
            <person name="Zhao B."/>
        </authorList>
    </citation>
    <scope>NUCLEOTIDE SEQUENCE [LARGE SCALE GENOMIC DNA]</scope>
    <source>
        <strain evidence="2 3">CGMCC 1.3597</strain>
    </source>
</reference>
<dbReference type="InterPro" id="IPR013022">
    <property type="entry name" value="Xyl_isomerase-like_TIM-brl"/>
</dbReference>
<gene>
    <name evidence="2" type="ORF">B2G88_01360</name>
</gene>
<sequence length="259" mass="28788">MTSFNCGLQSIVFGEGTLEDVLDSLETADTDLETLELWDRHLPPTDDPDERLEIQQLLEEAAIDVCGYGVVDLETPEDAREYIAFADWLDADYITVNYPPDRDEITEELLALAETFEIDVAIHNYSSVHHDDLSRVFSSIDDVREVLEAYDHPRLGVCIDTGHFLVESVDPADVIPAVGDRIVATHLKDTSEAELEDVPGSGVLDLERIVSLLGDHADPDTPLIIEYELPEDRRLEALQAGERNVREALETADAGSDSR</sequence>
<accession>A0A202EB76</accession>
<name>A0A202EB76_9EURY</name>
<evidence type="ECO:0000313" key="3">
    <source>
        <dbReference type="Proteomes" id="UP000196084"/>
    </source>
</evidence>
<dbReference type="OrthoDB" id="372143at2157"/>
<protein>
    <submittedName>
        <fullName evidence="2">Xylose isomerase</fullName>
    </submittedName>
</protein>
<keyword evidence="3" id="KW-1185">Reference proteome</keyword>
<dbReference type="Pfam" id="PF01261">
    <property type="entry name" value="AP_endonuc_2"/>
    <property type="match status" value="1"/>
</dbReference>
<dbReference type="PANTHER" id="PTHR12110:SF41">
    <property type="entry name" value="INOSOSE DEHYDRATASE"/>
    <property type="match status" value="1"/>
</dbReference>
<dbReference type="Proteomes" id="UP000196084">
    <property type="component" value="Unassembled WGS sequence"/>
</dbReference>
<proteinExistence type="predicted"/>
<dbReference type="SUPFAM" id="SSF51658">
    <property type="entry name" value="Xylose isomerase-like"/>
    <property type="match status" value="1"/>
</dbReference>
<dbReference type="EMBL" id="MWPH01000001">
    <property type="protein sequence ID" value="OVE85499.1"/>
    <property type="molecule type" value="Genomic_DNA"/>
</dbReference>
<dbReference type="InterPro" id="IPR036237">
    <property type="entry name" value="Xyl_isomerase-like_sf"/>
</dbReference>
<dbReference type="Gene3D" id="3.20.20.150">
    <property type="entry name" value="Divalent-metal-dependent TIM barrel enzymes"/>
    <property type="match status" value="1"/>
</dbReference>
<dbReference type="AlphaFoldDB" id="A0A202EB76"/>
<keyword evidence="2" id="KW-0413">Isomerase</keyword>
<evidence type="ECO:0000259" key="1">
    <source>
        <dbReference type="Pfam" id="PF01261"/>
    </source>
</evidence>
<dbReference type="InterPro" id="IPR050312">
    <property type="entry name" value="IolE/XylAMocC-like"/>
</dbReference>
<dbReference type="RefSeq" id="WP_087713765.1">
    <property type="nucleotide sequence ID" value="NZ_MWPH01000001.1"/>
</dbReference>
<dbReference type="GO" id="GO:0016853">
    <property type="term" value="F:isomerase activity"/>
    <property type="evidence" value="ECO:0007669"/>
    <property type="project" value="UniProtKB-KW"/>
</dbReference>
<organism evidence="2 3">
    <name type="scientific">Natronolimnobius baerhuensis</name>
    <dbReference type="NCBI Taxonomy" id="253108"/>
    <lineage>
        <taxon>Archaea</taxon>
        <taxon>Methanobacteriati</taxon>
        <taxon>Methanobacteriota</taxon>
        <taxon>Stenosarchaea group</taxon>
        <taxon>Halobacteria</taxon>
        <taxon>Halobacteriales</taxon>
        <taxon>Natrialbaceae</taxon>
        <taxon>Natronolimnobius</taxon>
    </lineage>
</organism>
<feature type="domain" description="Xylose isomerase-like TIM barrel" evidence="1">
    <location>
        <begin position="28"/>
        <end position="242"/>
    </location>
</feature>